<evidence type="ECO:0000256" key="3">
    <source>
        <dbReference type="ARBA" id="ARBA00022475"/>
    </source>
</evidence>
<feature type="transmembrane region" description="Helical" evidence="7">
    <location>
        <begin position="86"/>
        <end position="108"/>
    </location>
</feature>
<dbReference type="Proteomes" id="UP000266287">
    <property type="component" value="Unassembled WGS sequence"/>
</dbReference>
<evidence type="ECO:0000256" key="4">
    <source>
        <dbReference type="ARBA" id="ARBA00022692"/>
    </source>
</evidence>
<evidence type="ECO:0000256" key="6">
    <source>
        <dbReference type="ARBA" id="ARBA00023136"/>
    </source>
</evidence>
<evidence type="ECO:0000313" key="9">
    <source>
        <dbReference type="Proteomes" id="UP000266287"/>
    </source>
</evidence>
<dbReference type="AlphaFoldDB" id="A0A399G0J1"/>
<evidence type="ECO:0000256" key="7">
    <source>
        <dbReference type="SAM" id="Phobius"/>
    </source>
</evidence>
<sequence>MVIAHFFIVFKDYLIELLPFLAIGFFLSGLIHEFVPSRWVERHLGGKGVKPILYCSVAGAIMPICCFGVLPVAISLYHKGIKIGPVLAFLVAVPATSVIAFLVTLRLLGLKFAVFEFLAVILMGIIMGIIGNSVIKPKISVQPKAEIATDENRAEKYVAGEKRDKAIAVFKHAFLEMPKRIGLWLLLGLILAALVEAVAPVGKFIGHYLSTDFGYVFSLIFGLLIYICATGSVPLVDAFISQGMNIGAGMVLLLVGPVTSWGTILVLRKEFGGKTLLTYLVVICITALALGYCFSIIYNIGGD</sequence>
<dbReference type="Pfam" id="PF03773">
    <property type="entry name" value="ArsP_1"/>
    <property type="match status" value="1"/>
</dbReference>
<keyword evidence="5 7" id="KW-1133">Transmembrane helix</keyword>
<dbReference type="GO" id="GO:0005886">
    <property type="term" value="C:plasma membrane"/>
    <property type="evidence" value="ECO:0007669"/>
    <property type="project" value="UniProtKB-SubCell"/>
</dbReference>
<keyword evidence="3" id="KW-1003">Cell membrane</keyword>
<feature type="transmembrane region" description="Helical" evidence="7">
    <location>
        <begin position="279"/>
        <end position="300"/>
    </location>
</feature>
<dbReference type="InterPro" id="IPR005524">
    <property type="entry name" value="DUF318"/>
</dbReference>
<evidence type="ECO:0000256" key="1">
    <source>
        <dbReference type="ARBA" id="ARBA00004651"/>
    </source>
</evidence>
<dbReference type="InterPro" id="IPR052923">
    <property type="entry name" value="UPF0718"/>
</dbReference>
<evidence type="ECO:0000313" key="8">
    <source>
        <dbReference type="EMBL" id="RII01042.1"/>
    </source>
</evidence>
<feature type="transmembrane region" description="Helical" evidence="7">
    <location>
        <begin position="12"/>
        <end position="31"/>
    </location>
</feature>
<comment type="caution">
    <text evidence="8">The sequence shown here is derived from an EMBL/GenBank/DDBJ whole genome shotgun (WGS) entry which is preliminary data.</text>
</comment>
<reference evidence="8 9" key="1">
    <citation type="submission" date="2018-08" db="EMBL/GenBank/DDBJ databases">
        <title>Draft genome of candidate division NPL-UPA2 bacterium Unc8 that adapted to ultra-basic serpentinizing groundwater.</title>
        <authorList>
            <person name="Ishii S."/>
            <person name="Suzuki S."/>
            <person name="Nealson K.H."/>
        </authorList>
    </citation>
    <scope>NUCLEOTIDE SEQUENCE [LARGE SCALE GENOMIC DNA]</scope>
    <source>
        <strain evidence="8">Unc8</strain>
    </source>
</reference>
<feature type="transmembrane region" description="Helical" evidence="7">
    <location>
        <begin position="181"/>
        <end position="201"/>
    </location>
</feature>
<dbReference type="PANTHER" id="PTHR34184">
    <property type="entry name" value="UPF0718 PROTEIN YCGR"/>
    <property type="match status" value="1"/>
</dbReference>
<proteinExistence type="inferred from homology"/>
<organism evidence="8 9">
    <name type="scientific">candidate division NPL-UPA2 bacterium Unc8</name>
    <dbReference type="NCBI Taxonomy" id="1980939"/>
    <lineage>
        <taxon>Bacteria</taxon>
    </lineage>
</organism>
<gene>
    <name evidence="8" type="ORF">B9J77_00455</name>
</gene>
<dbReference type="EMBL" id="NDHY01000001">
    <property type="protein sequence ID" value="RII01042.1"/>
    <property type="molecule type" value="Genomic_DNA"/>
</dbReference>
<comment type="similarity">
    <text evidence="2">Belongs to the UPF0718 family.</text>
</comment>
<keyword evidence="6 7" id="KW-0472">Membrane</keyword>
<feature type="transmembrane region" description="Helical" evidence="7">
    <location>
        <begin position="51"/>
        <end position="74"/>
    </location>
</feature>
<keyword evidence="4 7" id="KW-0812">Transmembrane</keyword>
<name>A0A399G0J1_UNCN2</name>
<feature type="transmembrane region" description="Helical" evidence="7">
    <location>
        <begin position="248"/>
        <end position="267"/>
    </location>
</feature>
<feature type="transmembrane region" description="Helical" evidence="7">
    <location>
        <begin position="114"/>
        <end position="135"/>
    </location>
</feature>
<feature type="transmembrane region" description="Helical" evidence="7">
    <location>
        <begin position="213"/>
        <end position="236"/>
    </location>
</feature>
<accession>A0A399G0J1</accession>
<evidence type="ECO:0008006" key="10">
    <source>
        <dbReference type="Google" id="ProtNLM"/>
    </source>
</evidence>
<protein>
    <recommendedName>
        <fullName evidence="10">Permease</fullName>
    </recommendedName>
</protein>
<evidence type="ECO:0000256" key="2">
    <source>
        <dbReference type="ARBA" id="ARBA00006386"/>
    </source>
</evidence>
<dbReference type="PANTHER" id="PTHR34184:SF4">
    <property type="entry name" value="UPF0718 PROTEIN YCGR"/>
    <property type="match status" value="1"/>
</dbReference>
<comment type="subcellular location">
    <subcellularLocation>
        <location evidence="1">Cell membrane</location>
        <topology evidence="1">Multi-pass membrane protein</topology>
    </subcellularLocation>
</comment>
<evidence type="ECO:0000256" key="5">
    <source>
        <dbReference type="ARBA" id="ARBA00022989"/>
    </source>
</evidence>